<feature type="non-terminal residue" evidence="2">
    <location>
        <position position="43"/>
    </location>
</feature>
<evidence type="ECO:0000313" key="3">
    <source>
        <dbReference type="Proteomes" id="UP000681720"/>
    </source>
</evidence>
<dbReference type="EMBL" id="CAJOBJ010036887">
    <property type="protein sequence ID" value="CAF4304754.1"/>
    <property type="molecule type" value="Genomic_DNA"/>
</dbReference>
<evidence type="ECO:0000313" key="2">
    <source>
        <dbReference type="EMBL" id="CAF4304754.1"/>
    </source>
</evidence>
<dbReference type="Proteomes" id="UP000681720">
    <property type="component" value="Unassembled WGS sequence"/>
</dbReference>
<feature type="region of interest" description="Disordered" evidence="1">
    <location>
        <begin position="17"/>
        <end position="43"/>
    </location>
</feature>
<name>A0A8S2TRI2_9BILA</name>
<evidence type="ECO:0000256" key="1">
    <source>
        <dbReference type="SAM" id="MobiDB-lite"/>
    </source>
</evidence>
<feature type="non-terminal residue" evidence="2">
    <location>
        <position position="1"/>
    </location>
</feature>
<accession>A0A8S2TRI2</accession>
<gene>
    <name evidence="2" type="ORF">GIL414_LOCUS26015</name>
</gene>
<reference evidence="2" key="1">
    <citation type="submission" date="2021-02" db="EMBL/GenBank/DDBJ databases">
        <authorList>
            <person name="Nowell W R."/>
        </authorList>
    </citation>
    <scope>NUCLEOTIDE SEQUENCE</scope>
</reference>
<proteinExistence type="predicted"/>
<sequence length="43" mass="4751">EKQQHAKELLGQVLQGLKQRQQQQPRKPISFRIGLSGSPGAGK</sequence>
<dbReference type="AlphaFoldDB" id="A0A8S2TRI2"/>
<feature type="compositionally biased region" description="Low complexity" evidence="1">
    <location>
        <begin position="17"/>
        <end position="28"/>
    </location>
</feature>
<comment type="caution">
    <text evidence="2">The sequence shown here is derived from an EMBL/GenBank/DDBJ whole genome shotgun (WGS) entry which is preliminary data.</text>
</comment>
<organism evidence="2 3">
    <name type="scientific">Rotaria magnacalcarata</name>
    <dbReference type="NCBI Taxonomy" id="392030"/>
    <lineage>
        <taxon>Eukaryota</taxon>
        <taxon>Metazoa</taxon>
        <taxon>Spiralia</taxon>
        <taxon>Gnathifera</taxon>
        <taxon>Rotifera</taxon>
        <taxon>Eurotatoria</taxon>
        <taxon>Bdelloidea</taxon>
        <taxon>Philodinida</taxon>
        <taxon>Philodinidae</taxon>
        <taxon>Rotaria</taxon>
    </lineage>
</organism>
<protein>
    <submittedName>
        <fullName evidence="2">Uncharacterized protein</fullName>
    </submittedName>
</protein>